<evidence type="ECO:0000259" key="5">
    <source>
        <dbReference type="PROSITE" id="PS50975"/>
    </source>
</evidence>
<dbReference type="Proteomes" id="UP001470023">
    <property type="component" value="Unassembled WGS sequence"/>
</dbReference>
<keyword evidence="7" id="KW-1185">Reference proteome</keyword>
<gene>
    <name evidence="6" type="ORF">ABT272_43890</name>
</gene>
<dbReference type="PANTHER" id="PTHR43585:SF2">
    <property type="entry name" value="ATP-GRASP ENZYME FSQD"/>
    <property type="match status" value="1"/>
</dbReference>
<evidence type="ECO:0000256" key="3">
    <source>
        <dbReference type="ARBA" id="ARBA00022840"/>
    </source>
</evidence>
<evidence type="ECO:0000256" key="1">
    <source>
        <dbReference type="ARBA" id="ARBA00022598"/>
    </source>
</evidence>
<evidence type="ECO:0000256" key="4">
    <source>
        <dbReference type="PROSITE-ProRule" id="PRU00409"/>
    </source>
</evidence>
<dbReference type="Gene3D" id="3.40.50.20">
    <property type="match status" value="1"/>
</dbReference>
<accession>A0ABV1UMR2</accession>
<comment type="caution">
    <text evidence="6">The sequence shown here is derived from an EMBL/GenBank/DDBJ whole genome shotgun (WGS) entry which is preliminary data.</text>
</comment>
<keyword evidence="2 4" id="KW-0547">Nucleotide-binding</keyword>
<dbReference type="InterPro" id="IPR052032">
    <property type="entry name" value="ATP-dep_AA_Ligase"/>
</dbReference>
<dbReference type="RefSeq" id="WP_352066313.1">
    <property type="nucleotide sequence ID" value="NZ_JBEPAZ010000122.1"/>
</dbReference>
<feature type="domain" description="ATP-grasp" evidence="5">
    <location>
        <begin position="114"/>
        <end position="312"/>
    </location>
</feature>
<dbReference type="InterPro" id="IPR040570">
    <property type="entry name" value="LAL_C2"/>
</dbReference>
<dbReference type="Gene3D" id="3.30.470.20">
    <property type="entry name" value="ATP-grasp fold, B domain"/>
    <property type="match status" value="1"/>
</dbReference>
<keyword evidence="1" id="KW-0436">Ligase</keyword>
<proteinExistence type="predicted"/>
<reference evidence="6 7" key="1">
    <citation type="submission" date="2024-06" db="EMBL/GenBank/DDBJ databases">
        <title>The Natural Products Discovery Center: Release of the First 8490 Sequenced Strains for Exploring Actinobacteria Biosynthetic Diversity.</title>
        <authorList>
            <person name="Kalkreuter E."/>
            <person name="Kautsar S.A."/>
            <person name="Yang D."/>
            <person name="Bader C.D."/>
            <person name="Teijaro C.N."/>
            <person name="Fluegel L."/>
            <person name="Davis C.M."/>
            <person name="Simpson J.R."/>
            <person name="Lauterbach L."/>
            <person name="Steele A.D."/>
            <person name="Gui C."/>
            <person name="Meng S."/>
            <person name="Li G."/>
            <person name="Viehrig K."/>
            <person name="Ye F."/>
            <person name="Su P."/>
            <person name="Kiefer A.F."/>
            <person name="Nichols A."/>
            <person name="Cepeda A.J."/>
            <person name="Yan W."/>
            <person name="Fan B."/>
            <person name="Jiang Y."/>
            <person name="Adhikari A."/>
            <person name="Zheng C.-J."/>
            <person name="Schuster L."/>
            <person name="Cowan T.M."/>
            <person name="Smanski M.J."/>
            <person name="Chevrette M.G."/>
            <person name="De Carvalho L.P.S."/>
            <person name="Shen B."/>
        </authorList>
    </citation>
    <scope>NUCLEOTIDE SEQUENCE [LARGE SCALE GENOMIC DNA]</scope>
    <source>
        <strain evidence="6 7">NPDC001166</strain>
    </source>
</reference>
<organism evidence="6 7">
    <name type="scientific">Streptomyces sp. 900105245</name>
    <dbReference type="NCBI Taxonomy" id="3154379"/>
    <lineage>
        <taxon>Bacteria</taxon>
        <taxon>Bacillati</taxon>
        <taxon>Actinomycetota</taxon>
        <taxon>Actinomycetes</taxon>
        <taxon>Kitasatosporales</taxon>
        <taxon>Streptomycetaceae</taxon>
        <taxon>Streptomyces</taxon>
    </lineage>
</organism>
<dbReference type="PANTHER" id="PTHR43585">
    <property type="entry name" value="FUMIPYRROLE BIOSYNTHESIS PROTEIN C"/>
    <property type="match status" value="1"/>
</dbReference>
<dbReference type="Pfam" id="PF18603">
    <property type="entry name" value="LAL_C2"/>
    <property type="match status" value="1"/>
</dbReference>
<evidence type="ECO:0000256" key="2">
    <source>
        <dbReference type="ARBA" id="ARBA00022741"/>
    </source>
</evidence>
<dbReference type="InterPro" id="IPR011761">
    <property type="entry name" value="ATP-grasp"/>
</dbReference>
<keyword evidence="3 4" id="KW-0067">ATP-binding</keyword>
<dbReference type="EMBL" id="JBEPAZ010000122">
    <property type="protein sequence ID" value="MER6434496.1"/>
    <property type="molecule type" value="Genomic_DNA"/>
</dbReference>
<dbReference type="PROSITE" id="PS50975">
    <property type="entry name" value="ATP_GRASP"/>
    <property type="match status" value="1"/>
</dbReference>
<name>A0ABV1UMR2_9ACTN</name>
<sequence length="433" mass="47349">MTRKSVLLLNDDTHFVQACADAGVDVTVVCSLGQKDFGALSPLPVRRIFVETTESVESVMLGLYRSGIDLQSFDAVYSNDETAVVTAAAIGSLLGAASLSVSAAALFRDKSLAKAALRKAGVETADFVVIDDLCELPDDFVMPFESGVLKPVTGGATYYTTRVRSDADLQAEAERARAERRFRTFVLEEFVPGEEWHADGIVFDGKLIFMSVGGYQETCLQTISGHKWLRTYVCDPVEDANVYDRVRPLAEQVMSVLGLRTGIFHLELFHDQATGRITFGECAARRGGGLVEEEVHHKFGVSLTKAALLCALGQQPEVPGQAQPGAVGSAYLPYEPGILVSHPSNDQLTNLPNVQLAVIEWPIGSSMDPVVSTIMKIGQVMLVAEDREELFRRADEVSTWFKERTVVIPPRATGRDLREWYAMVRASRTRPSS</sequence>
<evidence type="ECO:0000313" key="6">
    <source>
        <dbReference type="EMBL" id="MER6434496.1"/>
    </source>
</evidence>
<evidence type="ECO:0000313" key="7">
    <source>
        <dbReference type="Proteomes" id="UP001470023"/>
    </source>
</evidence>
<protein>
    <submittedName>
        <fullName evidence="6">ATP-grasp domain-containing protein</fullName>
    </submittedName>
</protein>
<dbReference type="SUPFAM" id="SSF56059">
    <property type="entry name" value="Glutathione synthetase ATP-binding domain-like"/>
    <property type="match status" value="1"/>
</dbReference>